<dbReference type="InterPro" id="IPR001387">
    <property type="entry name" value="Cro/C1-type_HTH"/>
</dbReference>
<proteinExistence type="predicted"/>
<feature type="domain" description="HTH cro/C1-type" evidence="1">
    <location>
        <begin position="16"/>
        <end position="70"/>
    </location>
</feature>
<dbReference type="PROSITE" id="PS50943">
    <property type="entry name" value="HTH_CROC1"/>
    <property type="match status" value="1"/>
</dbReference>
<dbReference type="Pfam" id="PF13443">
    <property type="entry name" value="HTH_26"/>
    <property type="match status" value="1"/>
</dbReference>
<comment type="caution">
    <text evidence="2">The sequence shown here is derived from an EMBL/GenBank/DDBJ whole genome shotgun (WGS) entry which is preliminary data.</text>
</comment>
<protein>
    <submittedName>
        <fullName evidence="2">Helix-turn-helix transcriptional regulator</fullName>
    </submittedName>
</protein>
<dbReference type="EMBL" id="JACJSI010000184">
    <property type="protein sequence ID" value="MBD2534672.1"/>
    <property type="molecule type" value="Genomic_DNA"/>
</dbReference>
<reference evidence="2 3" key="1">
    <citation type="journal article" date="2020" name="ISME J.">
        <title>Comparative genomics reveals insights into cyanobacterial evolution and habitat adaptation.</title>
        <authorList>
            <person name="Chen M.Y."/>
            <person name="Teng W.K."/>
            <person name="Zhao L."/>
            <person name="Hu C.X."/>
            <person name="Zhou Y.K."/>
            <person name="Han B.P."/>
            <person name="Song L.R."/>
            <person name="Shu W.S."/>
        </authorList>
    </citation>
    <scope>NUCLEOTIDE SEQUENCE [LARGE SCALE GENOMIC DNA]</scope>
    <source>
        <strain evidence="2 3">FACHB-838</strain>
    </source>
</reference>
<keyword evidence="3" id="KW-1185">Reference proteome</keyword>
<organism evidence="2 3">
    <name type="scientific">Nostoc flagelliforme FACHB-838</name>
    <dbReference type="NCBI Taxonomy" id="2692904"/>
    <lineage>
        <taxon>Bacteria</taxon>
        <taxon>Bacillati</taxon>
        <taxon>Cyanobacteriota</taxon>
        <taxon>Cyanophyceae</taxon>
        <taxon>Nostocales</taxon>
        <taxon>Nostocaceae</taxon>
        <taxon>Nostoc</taxon>
    </lineage>
</organism>
<dbReference type="SUPFAM" id="SSF47413">
    <property type="entry name" value="lambda repressor-like DNA-binding domains"/>
    <property type="match status" value="1"/>
</dbReference>
<sequence>MTPPPEQCFLRTKLPELMKSRGLDQKTLAGETGLSPTTVGKLYRSHFDRIDNHTVTTLCKYFGLRKLDDLIEIIWEEDDIEGRQV</sequence>
<dbReference type="Proteomes" id="UP000623440">
    <property type="component" value="Unassembled WGS sequence"/>
</dbReference>
<dbReference type="CDD" id="cd00093">
    <property type="entry name" value="HTH_XRE"/>
    <property type="match status" value="1"/>
</dbReference>
<evidence type="ECO:0000313" key="2">
    <source>
        <dbReference type="EMBL" id="MBD2534672.1"/>
    </source>
</evidence>
<accession>A0ABR8E0N1</accession>
<evidence type="ECO:0000259" key="1">
    <source>
        <dbReference type="PROSITE" id="PS50943"/>
    </source>
</evidence>
<gene>
    <name evidence="2" type="ORF">H6G97_36440</name>
</gene>
<dbReference type="InterPro" id="IPR010982">
    <property type="entry name" value="Lambda_DNA-bd_dom_sf"/>
</dbReference>
<name>A0ABR8E0N1_9NOSO</name>
<dbReference type="Gene3D" id="1.10.260.40">
    <property type="entry name" value="lambda repressor-like DNA-binding domains"/>
    <property type="match status" value="1"/>
</dbReference>
<evidence type="ECO:0000313" key="3">
    <source>
        <dbReference type="Proteomes" id="UP000623440"/>
    </source>
</evidence>